<dbReference type="InterPro" id="IPR051581">
    <property type="entry name" value="Ca-bind"/>
</dbReference>
<evidence type="ECO:0000256" key="3">
    <source>
        <dbReference type="ARBA" id="ARBA00022837"/>
    </source>
</evidence>
<dbReference type="PANTHER" id="PTHR34524:SF6">
    <property type="entry name" value="CALCYPHOSINE LIKE"/>
    <property type="match status" value="1"/>
</dbReference>
<evidence type="ECO:0000259" key="4">
    <source>
        <dbReference type="PROSITE" id="PS50222"/>
    </source>
</evidence>
<feature type="domain" description="EF-hand" evidence="4">
    <location>
        <begin position="39"/>
        <end position="74"/>
    </location>
</feature>
<evidence type="ECO:0000256" key="2">
    <source>
        <dbReference type="ARBA" id="ARBA00022737"/>
    </source>
</evidence>
<keyword evidence="1" id="KW-0479">Metal-binding</keyword>
<accession>A0ABP0GWX7</accession>
<dbReference type="CDD" id="cd00051">
    <property type="entry name" value="EFh"/>
    <property type="match status" value="1"/>
</dbReference>
<name>A0ABP0GWX7_CLALP</name>
<evidence type="ECO:0000313" key="5">
    <source>
        <dbReference type="EMBL" id="CAK8696234.1"/>
    </source>
</evidence>
<dbReference type="PANTHER" id="PTHR34524">
    <property type="entry name" value="CALCYPHOSIN"/>
    <property type="match status" value="1"/>
</dbReference>
<reference evidence="5 6" key="1">
    <citation type="submission" date="2024-02" db="EMBL/GenBank/DDBJ databases">
        <authorList>
            <person name="Daric V."/>
            <person name="Darras S."/>
        </authorList>
    </citation>
    <scope>NUCLEOTIDE SEQUENCE [LARGE SCALE GENOMIC DNA]</scope>
</reference>
<keyword evidence="2" id="KW-0677">Repeat</keyword>
<organism evidence="5 6">
    <name type="scientific">Clavelina lepadiformis</name>
    <name type="common">Light-bulb sea squirt</name>
    <name type="synonym">Ascidia lepadiformis</name>
    <dbReference type="NCBI Taxonomy" id="159417"/>
    <lineage>
        <taxon>Eukaryota</taxon>
        <taxon>Metazoa</taxon>
        <taxon>Chordata</taxon>
        <taxon>Tunicata</taxon>
        <taxon>Ascidiacea</taxon>
        <taxon>Aplousobranchia</taxon>
        <taxon>Clavelinidae</taxon>
        <taxon>Clavelina</taxon>
    </lineage>
</organism>
<dbReference type="InterPro" id="IPR011992">
    <property type="entry name" value="EF-hand-dom_pair"/>
</dbReference>
<evidence type="ECO:0000256" key="1">
    <source>
        <dbReference type="ARBA" id="ARBA00022723"/>
    </source>
</evidence>
<dbReference type="Proteomes" id="UP001642483">
    <property type="component" value="Unassembled WGS sequence"/>
</dbReference>
<dbReference type="SMART" id="SM00054">
    <property type="entry name" value="EFh"/>
    <property type="match status" value="3"/>
</dbReference>
<gene>
    <name evidence="5" type="ORF">CVLEPA_LOCUS29403</name>
</gene>
<proteinExistence type="predicted"/>
<feature type="domain" description="EF-hand" evidence="4">
    <location>
        <begin position="75"/>
        <end position="110"/>
    </location>
</feature>
<evidence type="ECO:0000313" key="6">
    <source>
        <dbReference type="Proteomes" id="UP001642483"/>
    </source>
</evidence>
<dbReference type="InterPro" id="IPR002048">
    <property type="entry name" value="EF_hand_dom"/>
</dbReference>
<protein>
    <recommendedName>
        <fullName evidence="4">EF-hand domain-containing protein</fullName>
    </recommendedName>
</protein>
<dbReference type="EMBL" id="CAWYQH010000152">
    <property type="protein sequence ID" value="CAK8696234.1"/>
    <property type="molecule type" value="Genomic_DNA"/>
</dbReference>
<dbReference type="Pfam" id="PF13499">
    <property type="entry name" value="EF-hand_7"/>
    <property type="match status" value="2"/>
</dbReference>
<comment type="caution">
    <text evidence="5">The sequence shown here is derived from an EMBL/GenBank/DDBJ whole genome shotgun (WGS) entry which is preliminary data.</text>
</comment>
<sequence>MAGASPYEREMSQKALRLLPETSDPIERLRLKCLARGATGIKGLGRSFRIMDDDRSKKLDFDEFKKGISNCGLDMEPNELTYMFQAFDEDNTGKINIDEFLVKLRPPLSISRQTVIQKAFQRADRTGDGVITTDDLRGVYNVKQHPKYLNGEWSEDQIFRKFLENFETPDDPDGVVTYDEFYDYYVGVSSSIDNDAYFDVMMRKEWQI</sequence>
<keyword evidence="6" id="KW-1185">Reference proteome</keyword>
<dbReference type="Gene3D" id="1.10.238.10">
    <property type="entry name" value="EF-hand"/>
    <property type="match status" value="2"/>
</dbReference>
<dbReference type="PROSITE" id="PS00018">
    <property type="entry name" value="EF_HAND_1"/>
    <property type="match status" value="2"/>
</dbReference>
<keyword evidence="3" id="KW-0106">Calcium</keyword>
<feature type="domain" description="EF-hand" evidence="4">
    <location>
        <begin position="111"/>
        <end position="146"/>
    </location>
</feature>
<dbReference type="InterPro" id="IPR018247">
    <property type="entry name" value="EF_Hand_1_Ca_BS"/>
</dbReference>
<dbReference type="SUPFAM" id="SSF47473">
    <property type="entry name" value="EF-hand"/>
    <property type="match status" value="1"/>
</dbReference>
<dbReference type="PROSITE" id="PS50222">
    <property type="entry name" value="EF_HAND_2"/>
    <property type="match status" value="3"/>
</dbReference>